<evidence type="ECO:0000313" key="2">
    <source>
        <dbReference type="EMBL" id="QJC21491.1"/>
    </source>
</evidence>
<dbReference type="Gene3D" id="1.10.1780.10">
    <property type="entry name" value="Clp, N-terminal domain"/>
    <property type="match status" value="1"/>
</dbReference>
<protein>
    <recommendedName>
        <fullName evidence="1">Clp R domain-containing protein</fullName>
    </recommendedName>
</protein>
<dbReference type="Gene3D" id="3.30.530.20">
    <property type="match status" value="1"/>
</dbReference>
<dbReference type="Pfam" id="PF02861">
    <property type="entry name" value="Clp_N"/>
    <property type="match status" value="1"/>
</dbReference>
<evidence type="ECO:0000313" key="3">
    <source>
        <dbReference type="Proteomes" id="UP000502298"/>
    </source>
</evidence>
<feature type="domain" description="Clp R" evidence="1">
    <location>
        <begin position="11"/>
        <end position="77"/>
    </location>
</feature>
<dbReference type="EMBL" id="CP050804">
    <property type="protein sequence ID" value="QJC21491.1"/>
    <property type="molecule type" value="Genomic_DNA"/>
</dbReference>
<dbReference type="InterPro" id="IPR019587">
    <property type="entry name" value="Polyketide_cyclase/dehydratase"/>
</dbReference>
<dbReference type="AlphaFoldDB" id="A0A6H2EKU0"/>
<organism evidence="2 3">
    <name type="scientific">Arcanobacterium buesumense</name>
    <dbReference type="NCBI Taxonomy" id="2722751"/>
    <lineage>
        <taxon>Bacteria</taxon>
        <taxon>Bacillati</taxon>
        <taxon>Actinomycetota</taxon>
        <taxon>Actinomycetes</taxon>
        <taxon>Actinomycetales</taxon>
        <taxon>Actinomycetaceae</taxon>
        <taxon>Arcanobacterium</taxon>
    </lineage>
</organism>
<dbReference type="SUPFAM" id="SSF55961">
    <property type="entry name" value="Bet v1-like"/>
    <property type="match status" value="1"/>
</dbReference>
<dbReference type="InterPro" id="IPR023393">
    <property type="entry name" value="START-like_dom_sf"/>
</dbReference>
<dbReference type="Proteomes" id="UP000502298">
    <property type="component" value="Chromosome"/>
</dbReference>
<reference evidence="2 3" key="1">
    <citation type="submission" date="2020-03" db="EMBL/GenBank/DDBJ databases">
        <title>Complete genome of Arcanobacterium buesumensis sp. nov. strain 2701.</title>
        <authorList>
            <person name="Borowiak M."/>
            <person name="Alssahen M."/>
            <person name="Laemmler C."/>
            <person name="Malorny B."/>
            <person name="Hassan A."/>
            <person name="Prenger-Berninghoff E."/>
            <person name="Ploetz M."/>
            <person name="Abdulmawjood A."/>
        </authorList>
    </citation>
    <scope>NUCLEOTIDE SEQUENCE [LARGE SCALE GENOMIC DNA]</scope>
    <source>
        <strain evidence="2 3">2701</strain>
    </source>
</reference>
<dbReference type="KEGG" id="arca:HC352_02475"/>
<gene>
    <name evidence="2" type="ORF">HC352_02475</name>
</gene>
<dbReference type="Pfam" id="PF10604">
    <property type="entry name" value="Polyketide_cyc2"/>
    <property type="match status" value="1"/>
</dbReference>
<accession>A0A6H2EKU0</accession>
<dbReference type="RefSeq" id="WP_168917431.1">
    <property type="nucleotide sequence ID" value="NZ_CP050804.1"/>
</dbReference>
<name>A0A6H2EKU0_9ACTO</name>
<dbReference type="InterPro" id="IPR036628">
    <property type="entry name" value="Clp_N_dom_sf"/>
</dbReference>
<sequence length="332" mass="37048">MTKILSSLLTLQKLTQAAITEASHSQQSTLGVEHLFLALTTHEQIAGQVLRTYGITLETARHAVATQQADDLTSLGINLTPSTPSTHLPKTMNYSWSEPALEIIQRASKDKEREGTSALLHELVREPSGFIEQILHRFGTSAEQIIEHLDDFEHSTNADPHPKHSHEPRANHQLSATTESFIPAPLDQVWELLANPAHMPRWNPAVASVTSAPANLHVGASWEMQSPELATNRKIRQSPPHTIHAQLTAFTNQQTIEWQFSLPEIRRANQRVVHIELEPAAGGTQLFISIGYIPTSATRRRSALRRILRPLHRYVCLLQGQQISQSIIKELS</sequence>
<dbReference type="InterPro" id="IPR004176">
    <property type="entry name" value="Clp_R_N"/>
</dbReference>
<dbReference type="SUPFAM" id="SSF81923">
    <property type="entry name" value="Double Clp-N motif"/>
    <property type="match status" value="1"/>
</dbReference>
<proteinExistence type="predicted"/>
<keyword evidence="3" id="KW-1185">Reference proteome</keyword>
<evidence type="ECO:0000259" key="1">
    <source>
        <dbReference type="Pfam" id="PF02861"/>
    </source>
</evidence>